<feature type="region of interest" description="Disordered" evidence="1">
    <location>
        <begin position="1"/>
        <end position="94"/>
    </location>
</feature>
<dbReference type="EMBL" id="JAIQCJ010002011">
    <property type="protein sequence ID" value="KAJ8785709.1"/>
    <property type="molecule type" value="Genomic_DNA"/>
</dbReference>
<proteinExistence type="predicted"/>
<comment type="caution">
    <text evidence="2">The sequence shown here is derived from an EMBL/GenBank/DDBJ whole genome shotgun (WGS) entry which is preliminary data.</text>
</comment>
<dbReference type="Proteomes" id="UP001159641">
    <property type="component" value="Unassembled WGS sequence"/>
</dbReference>
<sequence length="144" mass="15405">MATPANEPLPPPRRPAAPPPRRPAAPPPRRPAAPPPRLPYSAISLPYGAAGRRGQRGPGEGTGGREPSILSPAPGYAPSEAGIRKSNPNSASAACGPIVFCHLLFSDLRRKWRRGHSEDVATSTPPVKRHISLTRLNGADFYWR</sequence>
<protein>
    <submittedName>
        <fullName evidence="2">Uncharacterized protein</fullName>
    </submittedName>
</protein>
<evidence type="ECO:0000256" key="1">
    <source>
        <dbReference type="SAM" id="MobiDB-lite"/>
    </source>
</evidence>
<organism evidence="2 3">
    <name type="scientific">Eschrichtius robustus</name>
    <name type="common">California gray whale</name>
    <name type="synonym">Eschrichtius gibbosus</name>
    <dbReference type="NCBI Taxonomy" id="9764"/>
    <lineage>
        <taxon>Eukaryota</taxon>
        <taxon>Metazoa</taxon>
        <taxon>Chordata</taxon>
        <taxon>Craniata</taxon>
        <taxon>Vertebrata</taxon>
        <taxon>Euteleostomi</taxon>
        <taxon>Mammalia</taxon>
        <taxon>Eutheria</taxon>
        <taxon>Laurasiatheria</taxon>
        <taxon>Artiodactyla</taxon>
        <taxon>Whippomorpha</taxon>
        <taxon>Cetacea</taxon>
        <taxon>Mysticeti</taxon>
        <taxon>Eschrichtiidae</taxon>
        <taxon>Eschrichtius</taxon>
    </lineage>
</organism>
<keyword evidence="3" id="KW-1185">Reference proteome</keyword>
<name>A0AB34H207_ESCRO</name>
<feature type="compositionally biased region" description="Pro residues" evidence="1">
    <location>
        <begin position="7"/>
        <end position="38"/>
    </location>
</feature>
<accession>A0AB34H207</accession>
<evidence type="ECO:0000313" key="2">
    <source>
        <dbReference type="EMBL" id="KAJ8785709.1"/>
    </source>
</evidence>
<dbReference type="AlphaFoldDB" id="A0AB34H207"/>
<evidence type="ECO:0000313" key="3">
    <source>
        <dbReference type="Proteomes" id="UP001159641"/>
    </source>
</evidence>
<gene>
    <name evidence="2" type="ORF">J1605_006972</name>
</gene>
<reference evidence="2 3" key="1">
    <citation type="submission" date="2022-11" db="EMBL/GenBank/DDBJ databases">
        <title>Whole genome sequence of Eschrichtius robustus ER-17-0199.</title>
        <authorList>
            <person name="Bruniche-Olsen A."/>
            <person name="Black A.N."/>
            <person name="Fields C.J."/>
            <person name="Walden K."/>
            <person name="Dewoody J.A."/>
        </authorList>
    </citation>
    <scope>NUCLEOTIDE SEQUENCE [LARGE SCALE GENOMIC DNA]</scope>
    <source>
        <strain evidence="2">ER-17-0199</strain>
        <tissue evidence="2">Blubber</tissue>
    </source>
</reference>